<sequence>MVFRRILILITSISLVGLNAQTNDFEKRLEESYNLYTNGEHITDWLDGIESLEKLGNEFSSKTLANYWASYFYTQVARALVNAKEVPKEINTKYLLDKSQGNLDLVRSRIDGSSSVKPSDIHALQYLIYSFRNGTSKDDLMKKKFSDKAEEELKKAISLNPNNPLCDVIIATNLIKKQDLESVFAGRILLINAKNKFDQSMEPKFLTTNWNEEWIKFWLAGANKGVKFLTNPKQVKS</sequence>
<protein>
    <submittedName>
        <fullName evidence="1">Uncharacterized protein</fullName>
    </submittedName>
</protein>
<gene>
    <name evidence="1" type="ORF">SAMN04488116_3505</name>
</gene>
<dbReference type="EMBL" id="FQWL01000011">
    <property type="protein sequence ID" value="SHH09123.1"/>
    <property type="molecule type" value="Genomic_DNA"/>
</dbReference>
<reference evidence="2" key="1">
    <citation type="submission" date="2016-11" db="EMBL/GenBank/DDBJ databases">
        <authorList>
            <person name="Varghese N."/>
            <person name="Submissions S."/>
        </authorList>
    </citation>
    <scope>NUCLEOTIDE SEQUENCE [LARGE SCALE GENOMIC DNA]</scope>
    <source>
        <strain evidence="2">DSM 22638</strain>
    </source>
</reference>
<dbReference type="AlphaFoldDB" id="A0A1M5Q6H4"/>
<proteinExistence type="predicted"/>
<dbReference type="Proteomes" id="UP000184532">
    <property type="component" value="Unassembled WGS sequence"/>
</dbReference>
<accession>A0A1M5Q6H4</accession>
<dbReference type="RefSeq" id="WP_073182037.1">
    <property type="nucleotide sequence ID" value="NZ_FQWL01000011.1"/>
</dbReference>
<dbReference type="OrthoDB" id="1150971at2"/>
<keyword evidence="2" id="KW-1185">Reference proteome</keyword>
<name>A0A1M5Q6H4_9FLAO</name>
<evidence type="ECO:0000313" key="1">
    <source>
        <dbReference type="EMBL" id="SHH09123.1"/>
    </source>
</evidence>
<evidence type="ECO:0000313" key="2">
    <source>
        <dbReference type="Proteomes" id="UP000184532"/>
    </source>
</evidence>
<organism evidence="1 2">
    <name type="scientific">Flagellimonas flava</name>
    <dbReference type="NCBI Taxonomy" id="570519"/>
    <lineage>
        <taxon>Bacteria</taxon>
        <taxon>Pseudomonadati</taxon>
        <taxon>Bacteroidota</taxon>
        <taxon>Flavobacteriia</taxon>
        <taxon>Flavobacteriales</taxon>
        <taxon>Flavobacteriaceae</taxon>
        <taxon>Flagellimonas</taxon>
    </lineage>
</organism>